<dbReference type="KEGG" id="fas:105273475"/>
<dbReference type="RefSeq" id="XP_011314230.1">
    <property type="nucleotide sequence ID" value="XM_011315928.1"/>
</dbReference>
<protein>
    <submittedName>
        <fullName evidence="4">Uncharacterized protein</fullName>
    </submittedName>
</protein>
<reference evidence="4" key="1">
    <citation type="submission" date="2025-08" db="UniProtKB">
        <authorList>
            <consortium name="RefSeq"/>
        </authorList>
    </citation>
    <scope>IDENTIFICATION</scope>
    <source>
        <strain evidence="4">USDA-PBARC FA_bdor</strain>
        <tissue evidence="4">Whole organism</tissue>
    </source>
</reference>
<evidence type="ECO:0000256" key="2">
    <source>
        <dbReference type="SAM" id="Phobius"/>
    </source>
</evidence>
<sequence length="124" mass="13466">MGEGKRRWSRVPDYNDGIHVHLSEYHFCNPENNIPPSIGPSDSGTATEAVTDSADGQTLQDCVWHPLSLGVRYYDAGGVTQTPRTELLLESILFAILFGASTLSTWSSLAGTASSRASFLTNNY</sequence>
<name>A0A9R1TR87_9HYME</name>
<dbReference type="AlphaFoldDB" id="A0A9R1TR87"/>
<gene>
    <name evidence="4" type="primary">LOC105273475</name>
</gene>
<feature type="transmembrane region" description="Helical" evidence="2">
    <location>
        <begin position="87"/>
        <end position="106"/>
    </location>
</feature>
<dbReference type="Proteomes" id="UP000694866">
    <property type="component" value="Unplaced"/>
</dbReference>
<keyword evidence="2" id="KW-0812">Transmembrane</keyword>
<accession>A0A9R1TR87</accession>
<keyword evidence="3" id="KW-1185">Reference proteome</keyword>
<organism evidence="3 4">
    <name type="scientific">Fopius arisanus</name>
    <dbReference type="NCBI Taxonomy" id="64838"/>
    <lineage>
        <taxon>Eukaryota</taxon>
        <taxon>Metazoa</taxon>
        <taxon>Ecdysozoa</taxon>
        <taxon>Arthropoda</taxon>
        <taxon>Hexapoda</taxon>
        <taxon>Insecta</taxon>
        <taxon>Pterygota</taxon>
        <taxon>Neoptera</taxon>
        <taxon>Endopterygota</taxon>
        <taxon>Hymenoptera</taxon>
        <taxon>Apocrita</taxon>
        <taxon>Ichneumonoidea</taxon>
        <taxon>Braconidae</taxon>
        <taxon>Opiinae</taxon>
        <taxon>Fopius</taxon>
    </lineage>
</organism>
<keyword evidence="2" id="KW-0472">Membrane</keyword>
<keyword evidence="2" id="KW-1133">Transmembrane helix</keyword>
<feature type="region of interest" description="Disordered" evidence="1">
    <location>
        <begin position="33"/>
        <end position="55"/>
    </location>
</feature>
<evidence type="ECO:0000256" key="1">
    <source>
        <dbReference type="SAM" id="MobiDB-lite"/>
    </source>
</evidence>
<evidence type="ECO:0000313" key="3">
    <source>
        <dbReference type="Proteomes" id="UP000694866"/>
    </source>
</evidence>
<proteinExistence type="predicted"/>
<evidence type="ECO:0000313" key="4">
    <source>
        <dbReference type="RefSeq" id="XP_011314230.1"/>
    </source>
</evidence>
<dbReference type="GeneID" id="105273475"/>